<reference evidence="2 3" key="1">
    <citation type="submission" date="2016-03" db="EMBL/GenBank/DDBJ databases">
        <authorList>
            <person name="Devillers H."/>
        </authorList>
    </citation>
    <scope>NUCLEOTIDE SEQUENCE [LARGE SCALE GENOMIC DNA]</scope>
    <source>
        <strain evidence="2">CBS 10888</strain>
    </source>
</reference>
<dbReference type="EMBL" id="LT598458">
    <property type="protein sequence ID" value="SCU90497.1"/>
    <property type="molecule type" value="Genomic_DNA"/>
</dbReference>
<accession>A0A1G4JJ42</accession>
<dbReference type="AlphaFoldDB" id="A0A1G4JJ42"/>
<evidence type="ECO:0000313" key="2">
    <source>
        <dbReference type="EMBL" id="SCU90497.1"/>
    </source>
</evidence>
<evidence type="ECO:0000313" key="3">
    <source>
        <dbReference type="Proteomes" id="UP000190274"/>
    </source>
</evidence>
<feature type="region of interest" description="Disordered" evidence="1">
    <location>
        <begin position="132"/>
        <end position="155"/>
    </location>
</feature>
<protein>
    <submittedName>
        <fullName evidence="2">LADA_0F04522g1_1</fullName>
    </submittedName>
</protein>
<proteinExistence type="predicted"/>
<gene>
    <name evidence="2" type="ORF">LADA_0F04522G</name>
</gene>
<name>A0A1G4JJ42_9SACH</name>
<dbReference type="OrthoDB" id="4035321at2759"/>
<keyword evidence="3" id="KW-1185">Reference proteome</keyword>
<sequence length="250" mass="28157">MSTPSKFSSIHDAARYVNEELHRRSVLPASRKLLFPTIDDTLEPQLARINNDKLIINTIHKLLKRLDEAEDATVEDLTPKDHTLDIDDNGSFSVKARGTSENKVVKPDSRHAQVSLRRYEVTLEQLRSRLKQKGPDLTWSTQPIPEQQTKKPSVEANGDEATTVLLGSLIHHKAVSAAVLGHMIDFLQSCNGYLYTRCVHDCGCQLPPKIQLDLPDNSRKDAESGLSETVQKLQELLNDWYDIAKLLQDD</sequence>
<evidence type="ECO:0000256" key="1">
    <source>
        <dbReference type="SAM" id="MobiDB-lite"/>
    </source>
</evidence>
<feature type="compositionally biased region" description="Polar residues" evidence="1">
    <location>
        <begin position="138"/>
        <end position="147"/>
    </location>
</feature>
<organism evidence="2 3">
    <name type="scientific">Lachancea dasiensis</name>
    <dbReference type="NCBI Taxonomy" id="1072105"/>
    <lineage>
        <taxon>Eukaryota</taxon>
        <taxon>Fungi</taxon>
        <taxon>Dikarya</taxon>
        <taxon>Ascomycota</taxon>
        <taxon>Saccharomycotina</taxon>
        <taxon>Saccharomycetes</taxon>
        <taxon>Saccharomycetales</taxon>
        <taxon>Saccharomycetaceae</taxon>
        <taxon>Lachancea</taxon>
    </lineage>
</organism>
<dbReference type="Proteomes" id="UP000190274">
    <property type="component" value="Chromosome F"/>
</dbReference>